<proteinExistence type="predicted"/>
<evidence type="ECO:0000313" key="4">
    <source>
        <dbReference type="Proteomes" id="UP000654075"/>
    </source>
</evidence>
<dbReference type="PANTHER" id="PTHR15000:SF1">
    <property type="entry name" value="ERYTHROID DIFFERENTIATION-RELATED FACTOR 1"/>
    <property type="match status" value="1"/>
</dbReference>
<dbReference type="OrthoDB" id="419432at2759"/>
<feature type="region of interest" description="Disordered" evidence="1">
    <location>
        <begin position="588"/>
        <end position="614"/>
    </location>
</feature>
<dbReference type="Proteomes" id="UP000654075">
    <property type="component" value="Unassembled WGS sequence"/>
</dbReference>
<feature type="region of interest" description="Disordered" evidence="1">
    <location>
        <begin position="742"/>
        <end position="766"/>
    </location>
</feature>
<reference evidence="3" key="1">
    <citation type="submission" date="2021-02" db="EMBL/GenBank/DDBJ databases">
        <authorList>
            <person name="Dougan E. K."/>
            <person name="Rhodes N."/>
            <person name="Thang M."/>
            <person name="Chan C."/>
        </authorList>
    </citation>
    <scope>NUCLEOTIDE SEQUENCE</scope>
</reference>
<evidence type="ECO:0000313" key="3">
    <source>
        <dbReference type="EMBL" id="CAE8585913.1"/>
    </source>
</evidence>
<feature type="compositionally biased region" description="Low complexity" evidence="1">
    <location>
        <begin position="603"/>
        <end position="612"/>
    </location>
</feature>
<evidence type="ECO:0000256" key="1">
    <source>
        <dbReference type="SAM" id="MobiDB-lite"/>
    </source>
</evidence>
<dbReference type="OMA" id="ECLMAGV"/>
<sequence length="964" mass="103289">MAGSFFSQPPIAYFQPLESPANTCAPSFIACEAAENNQAFGGSSLTTEFKTISSKVCGWAGELGKDHDLRQRSDHCAWLFSEQAAPFQVSAELPSSALIPTAQRQPRVDFLSSATAMKNIFRASCDAESEVGVMVHRLGDWLVIDDGSELTACLGSGVGNSEGEDAERRRLAARRHSAALAQAQVSESKSVEAQQRAEEARAALWAAEMASKRAQDELHEALMEVQRAAEERDRLGAAEGRASAGSRGDGSRNARTVGVRMQTRPVGSCRPATVTQETHGELPSEVQLYHNFLGHSIQLIQEEQTPLQTPSDREVSARSGGQLVAMDSPPAAFGQVGVWKIADDASVVIGSRMLCLGNSEHPKLTLYLHNDNVISDMMLLEYWLECLMAGVPEFAICFHRDGAVQSYSLYNVSELRHFLEERMKIERKLKMTLEILRWIKRQCRLEGCTYWLSKAKNQPTLRLCKLSGPGTSESERRGEAPLPASELSGLSATLGAELVLKNTFLHVPEAEIYSVFRRALSCPARIFGSSDLSAEQAEQQESVSQPLRGRVSALFFRRAVASMPGPDAARFFRHALDLEALSSSASATGGASAAEDETDRPVSPSSATSFTSAGGGGGRIPLQACSHLGLALCELLPRGHKYPGHEGRESAAGPDQEPQSASAALLLALRRDASASPLRGAESGAGPSLGYRLLPLWGSRRGAAAFRRHAPLLFVGAPPWPRGLTTSFSSVGAGGAADFPSGRTAAAANNNNSNSNSNSNSSNSKRDGLAALLTSAMASVSRVGDALGLIGSDGLPEDDRRRLEAIACPTAALSMLRLASVLRQTTCPQRWGSASSNNNDNNNNNKNNNKNNNLPGAKSVQDLIWRALVAGRGFSALDAARQPRPEPQPIFSQLPTSDELLVRVEHLCGSFLLSGVSASSVPQVKAGARRSGAAAAQEGCKQDLDELDRRLTRLEQWLASQNET</sequence>
<dbReference type="PANTHER" id="PTHR15000">
    <property type="entry name" value="ERYTHROID DIFFERENTIATION-RELATED FACTOR 1"/>
    <property type="match status" value="1"/>
</dbReference>
<organism evidence="3 4">
    <name type="scientific">Polarella glacialis</name>
    <name type="common">Dinoflagellate</name>
    <dbReference type="NCBI Taxonomy" id="89957"/>
    <lineage>
        <taxon>Eukaryota</taxon>
        <taxon>Sar</taxon>
        <taxon>Alveolata</taxon>
        <taxon>Dinophyceae</taxon>
        <taxon>Suessiales</taxon>
        <taxon>Suessiaceae</taxon>
        <taxon>Polarella</taxon>
    </lineage>
</organism>
<comment type="caution">
    <text evidence="3">The sequence shown here is derived from an EMBL/GenBank/DDBJ whole genome shotgun (WGS) entry which is preliminary data.</text>
</comment>
<feature type="compositionally biased region" description="Low complexity" evidence="1">
    <location>
        <begin position="237"/>
        <end position="253"/>
    </location>
</feature>
<dbReference type="InterPro" id="IPR056582">
    <property type="entry name" value="EDRF1_N"/>
</dbReference>
<name>A0A813DHE6_POLGL</name>
<feature type="non-terminal residue" evidence="3">
    <location>
        <position position="1"/>
    </location>
</feature>
<dbReference type="Pfam" id="PF23788">
    <property type="entry name" value="EDRF1_N"/>
    <property type="match status" value="1"/>
</dbReference>
<accession>A0A813DHE6</accession>
<feature type="domain" description="EDRF1 N-terminal" evidence="2">
    <location>
        <begin position="339"/>
        <end position="467"/>
    </location>
</feature>
<dbReference type="AlphaFoldDB" id="A0A813DHE6"/>
<feature type="region of interest" description="Disordered" evidence="1">
    <location>
        <begin position="829"/>
        <end position="856"/>
    </location>
</feature>
<evidence type="ECO:0000259" key="2">
    <source>
        <dbReference type="Pfam" id="PF23788"/>
    </source>
</evidence>
<dbReference type="GO" id="GO:0045893">
    <property type="term" value="P:positive regulation of DNA-templated transcription"/>
    <property type="evidence" value="ECO:0007669"/>
    <property type="project" value="TreeGrafter"/>
</dbReference>
<dbReference type="EMBL" id="CAJNNV010001830">
    <property type="protein sequence ID" value="CAE8585913.1"/>
    <property type="molecule type" value="Genomic_DNA"/>
</dbReference>
<feature type="compositionally biased region" description="Low complexity" evidence="1">
    <location>
        <begin position="745"/>
        <end position="763"/>
    </location>
</feature>
<feature type="region of interest" description="Disordered" evidence="1">
    <location>
        <begin position="230"/>
        <end position="253"/>
    </location>
</feature>
<protein>
    <recommendedName>
        <fullName evidence="2">EDRF1 N-terminal domain-containing protein</fullName>
    </recommendedName>
</protein>
<keyword evidence="4" id="KW-1185">Reference proteome</keyword>
<feature type="compositionally biased region" description="Low complexity" evidence="1">
    <location>
        <begin position="837"/>
        <end position="853"/>
    </location>
</feature>
<gene>
    <name evidence="3" type="ORF">PGLA1383_LOCUS4812</name>
</gene>